<accession>A0A918JPS0</accession>
<dbReference type="RefSeq" id="WP_189408041.1">
    <property type="nucleotide sequence ID" value="NZ_BMXP01000011.1"/>
</dbReference>
<feature type="region of interest" description="Disordered" evidence="1">
    <location>
        <begin position="150"/>
        <end position="174"/>
    </location>
</feature>
<reference evidence="2" key="1">
    <citation type="journal article" date="2014" name="Int. J. Syst. Evol. Microbiol.">
        <title>Complete genome sequence of Corynebacterium casei LMG S-19264T (=DSM 44701T), isolated from a smear-ripened cheese.</title>
        <authorList>
            <consortium name="US DOE Joint Genome Institute (JGI-PGF)"/>
            <person name="Walter F."/>
            <person name="Albersmeier A."/>
            <person name="Kalinowski J."/>
            <person name="Ruckert C."/>
        </authorList>
    </citation>
    <scope>NUCLEOTIDE SEQUENCE</scope>
    <source>
        <strain evidence="2">KCTC 22164</strain>
    </source>
</reference>
<dbReference type="PROSITE" id="PS51257">
    <property type="entry name" value="PROKAR_LIPOPROTEIN"/>
    <property type="match status" value="1"/>
</dbReference>
<protein>
    <recommendedName>
        <fullName evidence="4">Lipoprotein</fullName>
    </recommendedName>
</protein>
<evidence type="ECO:0000313" key="2">
    <source>
        <dbReference type="EMBL" id="GGW94595.1"/>
    </source>
</evidence>
<reference evidence="2" key="2">
    <citation type="submission" date="2020-09" db="EMBL/GenBank/DDBJ databases">
        <authorList>
            <person name="Sun Q."/>
            <person name="Kim S."/>
        </authorList>
    </citation>
    <scope>NUCLEOTIDE SEQUENCE</scope>
    <source>
        <strain evidence="2">KCTC 22164</strain>
    </source>
</reference>
<gene>
    <name evidence="2" type="ORF">GCM10007391_31020</name>
</gene>
<name>A0A918JPS0_9ALTE</name>
<comment type="caution">
    <text evidence="2">The sequence shown here is derived from an EMBL/GenBank/DDBJ whole genome shotgun (WGS) entry which is preliminary data.</text>
</comment>
<evidence type="ECO:0000256" key="1">
    <source>
        <dbReference type="SAM" id="MobiDB-lite"/>
    </source>
</evidence>
<feature type="compositionally biased region" description="Polar residues" evidence="1">
    <location>
        <begin position="153"/>
        <end position="174"/>
    </location>
</feature>
<evidence type="ECO:0008006" key="4">
    <source>
        <dbReference type="Google" id="ProtNLM"/>
    </source>
</evidence>
<proteinExistence type="predicted"/>
<organism evidence="2 3">
    <name type="scientific">Alteromonas halophila</name>
    <dbReference type="NCBI Taxonomy" id="516698"/>
    <lineage>
        <taxon>Bacteria</taxon>
        <taxon>Pseudomonadati</taxon>
        <taxon>Pseudomonadota</taxon>
        <taxon>Gammaproteobacteria</taxon>
        <taxon>Alteromonadales</taxon>
        <taxon>Alteromonadaceae</taxon>
        <taxon>Alteromonas/Salinimonas group</taxon>
        <taxon>Alteromonas</taxon>
    </lineage>
</organism>
<dbReference type="AlphaFoldDB" id="A0A918JPS0"/>
<evidence type="ECO:0000313" key="3">
    <source>
        <dbReference type="Proteomes" id="UP000631300"/>
    </source>
</evidence>
<dbReference type="EMBL" id="BMXP01000011">
    <property type="protein sequence ID" value="GGW94595.1"/>
    <property type="molecule type" value="Genomic_DNA"/>
</dbReference>
<sequence length="174" mass="19200">MKKLFFLLVPLLLVVGCSSQSDYRKAKNGGFGYTETKLSDTQFRVHFKARGSDKAKAMDYAMLRAAELTLLEGYDWFTVNDRETLVDKESVKTSPQVGFSQRYATVTECGALSCRTTRYPTTQFQTGIFVGGAEKSEIESILSIKMGKGTMPSEGNSFDASSVKANLSPKEQSN</sequence>
<dbReference type="Proteomes" id="UP000631300">
    <property type="component" value="Unassembled WGS sequence"/>
</dbReference>
<dbReference type="NCBIfam" id="NF047637">
    <property type="entry name" value="lipo_CC0125"/>
    <property type="match status" value="1"/>
</dbReference>
<keyword evidence="3" id="KW-1185">Reference proteome</keyword>